<dbReference type="Proteomes" id="UP000604046">
    <property type="component" value="Unassembled WGS sequence"/>
</dbReference>
<dbReference type="AlphaFoldDB" id="A0A812V656"/>
<keyword evidence="3" id="KW-0560">Oxidoreductase</keyword>
<evidence type="ECO:0000256" key="2">
    <source>
        <dbReference type="ARBA" id="ARBA00022964"/>
    </source>
</evidence>
<comment type="similarity">
    <text evidence="1">Belongs to the aspartyl/asparaginyl beta-hydroxylase family.</text>
</comment>
<comment type="caution">
    <text evidence="5">The sequence shown here is derived from an EMBL/GenBank/DDBJ whole genome shotgun (WGS) entry which is preliminary data.</text>
</comment>
<dbReference type="PANTHER" id="PTHR46332:SF5">
    <property type="entry name" value="ASPARTATE BETA-HYDROXYLASE DOMAIN CONTAINING 2"/>
    <property type="match status" value="1"/>
</dbReference>
<dbReference type="EMBL" id="CAJNDS010002793">
    <property type="protein sequence ID" value="CAE7599426.1"/>
    <property type="molecule type" value="Genomic_DNA"/>
</dbReference>
<name>A0A812V656_9DINO</name>
<feature type="domain" description="Aspartyl/asparaginy/proline hydroxylase" evidence="4">
    <location>
        <begin position="277"/>
        <end position="383"/>
    </location>
</feature>
<dbReference type="InterPro" id="IPR007803">
    <property type="entry name" value="Asp/Arg/Pro-Hydrxlase"/>
</dbReference>
<dbReference type="Gene3D" id="2.60.120.330">
    <property type="entry name" value="B-lactam Antibiotic, Isopenicillin N Synthase, Chain"/>
    <property type="match status" value="1"/>
</dbReference>
<dbReference type="InterPro" id="IPR051821">
    <property type="entry name" value="Asp/Asn_beta-hydroxylase"/>
</dbReference>
<evidence type="ECO:0000313" key="5">
    <source>
        <dbReference type="EMBL" id="CAE7599426.1"/>
    </source>
</evidence>
<accession>A0A812V656</accession>
<keyword evidence="6" id="KW-1185">Reference proteome</keyword>
<evidence type="ECO:0000256" key="1">
    <source>
        <dbReference type="ARBA" id="ARBA00007730"/>
    </source>
</evidence>
<organism evidence="5 6">
    <name type="scientific">Symbiodinium natans</name>
    <dbReference type="NCBI Taxonomy" id="878477"/>
    <lineage>
        <taxon>Eukaryota</taxon>
        <taxon>Sar</taxon>
        <taxon>Alveolata</taxon>
        <taxon>Dinophyceae</taxon>
        <taxon>Suessiales</taxon>
        <taxon>Symbiodiniaceae</taxon>
        <taxon>Symbiodinium</taxon>
    </lineage>
</organism>
<evidence type="ECO:0000256" key="3">
    <source>
        <dbReference type="ARBA" id="ARBA00023002"/>
    </source>
</evidence>
<dbReference type="OrthoDB" id="2020662at2759"/>
<sequence>MDQPRRLSFCALAGAWTPPELSTDEFRNQELLQQSLFEEYYHVGESLAQVTPKLRELAEIGLTTMPAIAFGVANGLYHFCFYREEWASTTSMPGSMLNIEDMLLAERLFQVSVGFSHCLDSAQDLQRFLMGMCQQKLAMLFLIQNELGASLAEGRELQQSARVLRAAHDVFQSMKRVPYHAALGAIGWLFPSDVALNDELYPRTFGPVWPSSSFPYAEFLESNFEVFLEDLKGILAQEGLFEQLRRAARNAEGLAVWPPDTRGHVQLLDGRDESLMLPTCAFAQRSCALLASRPELAQCPRAAAFLARLEPGAWLKPHLGNSRRLAAHLGLVTPPGAVLNVGSVRNLQWAAGRALVWDDTHVHDARHAGEGTRYILQSFFCHPCEQRDLYRGHTQAEVQSLGSDASCDFTHPVRAEVSRALRQEMDERERAYRAMPRMTVPANAPVSV</sequence>
<evidence type="ECO:0000259" key="4">
    <source>
        <dbReference type="Pfam" id="PF05118"/>
    </source>
</evidence>
<evidence type="ECO:0000313" key="6">
    <source>
        <dbReference type="Proteomes" id="UP000604046"/>
    </source>
</evidence>
<dbReference type="GO" id="GO:0051213">
    <property type="term" value="F:dioxygenase activity"/>
    <property type="evidence" value="ECO:0007669"/>
    <property type="project" value="UniProtKB-KW"/>
</dbReference>
<dbReference type="Pfam" id="PF05118">
    <property type="entry name" value="Asp_Arg_Hydrox"/>
    <property type="match status" value="1"/>
</dbReference>
<dbReference type="PANTHER" id="PTHR46332">
    <property type="entry name" value="ASPARTATE BETA-HYDROXYLASE DOMAIN-CONTAINING PROTEIN 2"/>
    <property type="match status" value="1"/>
</dbReference>
<reference evidence="5" key="1">
    <citation type="submission" date="2021-02" db="EMBL/GenBank/DDBJ databases">
        <authorList>
            <person name="Dougan E. K."/>
            <person name="Rhodes N."/>
            <person name="Thang M."/>
            <person name="Chan C."/>
        </authorList>
    </citation>
    <scope>NUCLEOTIDE SEQUENCE</scope>
</reference>
<keyword evidence="2" id="KW-0223">Dioxygenase</keyword>
<dbReference type="InterPro" id="IPR027443">
    <property type="entry name" value="IPNS-like_sf"/>
</dbReference>
<gene>
    <name evidence="5" type="primary">ASPH</name>
    <name evidence="5" type="ORF">SNAT2548_LOCUS34107</name>
</gene>
<protein>
    <submittedName>
        <fullName evidence="5">ASPH protein</fullName>
    </submittedName>
</protein>
<dbReference type="SUPFAM" id="SSF51197">
    <property type="entry name" value="Clavaminate synthase-like"/>
    <property type="match status" value="1"/>
</dbReference>
<proteinExistence type="inferred from homology"/>